<dbReference type="Pfam" id="PF02557">
    <property type="entry name" value="VanY"/>
    <property type="match status" value="1"/>
</dbReference>
<dbReference type="GO" id="GO:0008233">
    <property type="term" value="F:peptidase activity"/>
    <property type="evidence" value="ECO:0007669"/>
    <property type="project" value="InterPro"/>
</dbReference>
<dbReference type="InterPro" id="IPR009045">
    <property type="entry name" value="Zn_M74/Hedgehog-like"/>
</dbReference>
<dbReference type="InterPro" id="IPR052179">
    <property type="entry name" value="DD-CPase-like"/>
</dbReference>
<dbReference type="GO" id="GO:0006508">
    <property type="term" value="P:proteolysis"/>
    <property type="evidence" value="ECO:0007669"/>
    <property type="project" value="InterPro"/>
</dbReference>
<feature type="signal peptide" evidence="1">
    <location>
        <begin position="1"/>
        <end position="29"/>
    </location>
</feature>
<accession>A0A7I7ULX2</accession>
<proteinExistence type="predicted"/>
<evidence type="ECO:0000313" key="4">
    <source>
        <dbReference type="Proteomes" id="UP000467252"/>
    </source>
</evidence>
<protein>
    <recommendedName>
        <fullName evidence="2">D-alanyl-D-alanine carboxypeptidase-like core domain-containing protein</fullName>
    </recommendedName>
</protein>
<dbReference type="PANTHER" id="PTHR34385">
    <property type="entry name" value="D-ALANYL-D-ALANINE CARBOXYPEPTIDASE"/>
    <property type="match status" value="1"/>
</dbReference>
<gene>
    <name evidence="3" type="ORF">MPUL_36260</name>
</gene>
<evidence type="ECO:0000259" key="2">
    <source>
        <dbReference type="Pfam" id="PF02557"/>
    </source>
</evidence>
<reference evidence="3 4" key="1">
    <citation type="journal article" date="2019" name="Emerg. Microbes Infect.">
        <title>Comprehensive subspecies identification of 175 nontuberculous mycobacteria species based on 7547 genomic profiles.</title>
        <authorList>
            <person name="Matsumoto Y."/>
            <person name="Kinjo T."/>
            <person name="Motooka D."/>
            <person name="Nabeya D."/>
            <person name="Jung N."/>
            <person name="Uechi K."/>
            <person name="Horii T."/>
            <person name="Iida T."/>
            <person name="Fujita J."/>
            <person name="Nakamura S."/>
        </authorList>
    </citation>
    <scope>NUCLEOTIDE SEQUENCE [LARGE SCALE GENOMIC DNA]</scope>
    <source>
        <strain evidence="3 4">JCM 6370</strain>
    </source>
</reference>
<name>A0A7I7ULX2_MYCPV</name>
<dbReference type="Proteomes" id="UP000467252">
    <property type="component" value="Chromosome"/>
</dbReference>
<dbReference type="PANTHER" id="PTHR34385:SF1">
    <property type="entry name" value="PEPTIDOGLYCAN L-ALANYL-D-GLUTAMATE ENDOPEPTIDASE CWLK"/>
    <property type="match status" value="1"/>
</dbReference>
<dbReference type="InterPro" id="IPR003709">
    <property type="entry name" value="VanY-like_core_dom"/>
</dbReference>
<dbReference type="SUPFAM" id="SSF55166">
    <property type="entry name" value="Hedgehog/DD-peptidase"/>
    <property type="match status" value="1"/>
</dbReference>
<keyword evidence="4" id="KW-1185">Reference proteome</keyword>
<feature type="chain" id="PRO_5039257200" description="D-alanyl-D-alanine carboxypeptidase-like core domain-containing protein" evidence="1">
    <location>
        <begin position="30"/>
        <end position="159"/>
    </location>
</feature>
<feature type="domain" description="D-alanyl-D-alanine carboxypeptidase-like core" evidence="2">
    <location>
        <begin position="80"/>
        <end position="153"/>
    </location>
</feature>
<dbReference type="AlphaFoldDB" id="A0A7I7ULX2"/>
<dbReference type="Gene3D" id="3.30.1380.10">
    <property type="match status" value="1"/>
</dbReference>
<sequence length="159" mass="16315">MSEGDTPIKTRSLRTLVTLAAAVALSLCACGSAPSPPPQPTVPVEPLRIGDAATDTVGGWLPAGVTLSPFDVSNPIVGWLDPALLKAVQDAADAAADDGIDMRITSGWRTTGFQQRLFDMGVQQHGSVEAASEFVAPVEVSKHVTGEAVDIAPVGPICG</sequence>
<organism evidence="3 4">
    <name type="scientific">Mycolicibacterium pulveris</name>
    <name type="common">Mycobacterium pulveris</name>
    <dbReference type="NCBI Taxonomy" id="36813"/>
    <lineage>
        <taxon>Bacteria</taxon>
        <taxon>Bacillati</taxon>
        <taxon>Actinomycetota</taxon>
        <taxon>Actinomycetes</taxon>
        <taxon>Mycobacteriales</taxon>
        <taxon>Mycobacteriaceae</taxon>
        <taxon>Mycolicibacterium</taxon>
    </lineage>
</organism>
<dbReference type="EMBL" id="AP022599">
    <property type="protein sequence ID" value="BBY82468.1"/>
    <property type="molecule type" value="Genomic_DNA"/>
</dbReference>
<evidence type="ECO:0000256" key="1">
    <source>
        <dbReference type="SAM" id="SignalP"/>
    </source>
</evidence>
<evidence type="ECO:0000313" key="3">
    <source>
        <dbReference type="EMBL" id="BBY82468.1"/>
    </source>
</evidence>
<keyword evidence="1" id="KW-0732">Signal</keyword>